<sequence length="1168" mass="132536">MLKFNVNLLRQVVDLLSKLYRPNLMFLFQRLLSYAFICCALYAAGYYNLLSRLPLAYQTLNRFPFLAAQLGLSPYTEPVRPICRPFLPPLHTLRPILLRDNAYVDNIHIRRASKKLDAALKELANLEWVDSLNVAVVTPDGPVFSKGYGVKRANETDERLRGTVDADTVYRIASVSKLFTALELWILKDKGTIRWDDDITKYIPYFKYYPGGWADRRALLSEANSHYTSNQIRPPRPRTYEHITLQQVASHMSGIPRDFPPALLTEWPTSMEGAGLPHYNQRRPPTKREILESLSTHPLAIVPGGPPLYSNTGYAMLGMAALAAHRRRGGHAHTFEELLERDIFSKLYMNSTAYAVTSWEKNLKDRIAVATHDSWEVDADLGTMNPSYGQLSSLTDLTRAMQMFLDPTSPGALISPQSSREWLHPTYAWADEKTEVGLLWEIVKIDDSYGRQQRVYQKLGEFLGHYSGFAFNPISSFGVVALMTGSYSDTQRVILRAFDLFQEAFDKVHEETVKELYAGTWRMKTAEQGIPNNCLRRQSERNPLEEEQDSYLVISVDDGSLWVDKFMLGGHDMLAVLRDDVPEKVALVSTGRVNEFSHYAHSESLQLQSSEKPVLYARQITSHPITAFFVLGVFAAIFYLAGYYHFLSSAACPPKDEKEYRRPGVFCPELPSLPLEPVTSDPDIQAAARRLDSRLQDLYKGGSIDSLSIGIVGENGLLLTRGYGFVNAKKKDTAQCRKVDENTIYRIASLTKVFTALKLWMLKETGALSWQVSFINEFVRDDDIRKYCPEFSYISGNWEQFMTGGPKYQSHLEPVTLGQIASHLAGIPRDLPPQELRNWPKNMEGTGLPHYFTKDVPLEEEQIIESVGHYPLSNEPNFEPLYSNTGRKSDSFTGVIQRDILRPLRMHSSSFEVTPEKKDRVAIASTDNDSMNVDLKAMNASYGLLSSIADLAKLMQTFLDPNLPQSLIRPSTLRRWLQSVYAWTDELTEVGLLWEIIKIRDTFGRRRRVYQKLGEFDGHYSAFAFNPSSRFGVIVLMTGSYQDTERVVLDAFEHFQPVFDKLQVNAVAKEYAGTWRSSDGESEAIIKVENGSLWACKFHLKGNDILSILRDDKSEKMALASTGRNREFRYVTDRTLDTEIVELKRLIGWPKDIDQKQVGDIGALCHTG</sequence>
<evidence type="ECO:0000256" key="1">
    <source>
        <dbReference type="ARBA" id="ARBA00038473"/>
    </source>
</evidence>
<reference evidence="4 5" key="1">
    <citation type="journal article" date="2018" name="Evol. Lett.">
        <title>Horizontal gene cluster transfer increased hallucinogenic mushroom diversity.</title>
        <authorList>
            <person name="Reynolds H.T."/>
            <person name="Vijayakumar V."/>
            <person name="Gluck-Thaler E."/>
            <person name="Korotkin H.B."/>
            <person name="Matheny P.B."/>
            <person name="Slot J.C."/>
        </authorList>
    </citation>
    <scope>NUCLEOTIDE SEQUENCE [LARGE SCALE GENOMIC DNA]</scope>
    <source>
        <strain evidence="4 5">SRW20</strain>
    </source>
</reference>
<keyword evidence="5" id="KW-1185">Reference proteome</keyword>
<organism evidence="4 5">
    <name type="scientific">Gymnopilus dilepis</name>
    <dbReference type="NCBI Taxonomy" id="231916"/>
    <lineage>
        <taxon>Eukaryota</taxon>
        <taxon>Fungi</taxon>
        <taxon>Dikarya</taxon>
        <taxon>Basidiomycota</taxon>
        <taxon>Agaricomycotina</taxon>
        <taxon>Agaricomycetes</taxon>
        <taxon>Agaricomycetidae</taxon>
        <taxon>Agaricales</taxon>
        <taxon>Agaricineae</taxon>
        <taxon>Hymenogastraceae</taxon>
        <taxon>Gymnopilus</taxon>
    </lineage>
</organism>
<comment type="caution">
    <text evidence="4">The sequence shown here is derived from an EMBL/GenBank/DDBJ whole genome shotgun (WGS) entry which is preliminary data.</text>
</comment>
<feature type="transmembrane region" description="Helical" evidence="2">
    <location>
        <begin position="31"/>
        <end position="50"/>
    </location>
</feature>
<proteinExistence type="inferred from homology"/>
<dbReference type="PANTHER" id="PTHR22935">
    <property type="entry name" value="PENICILLIN-BINDING PROTEIN"/>
    <property type="match status" value="1"/>
</dbReference>
<evidence type="ECO:0000259" key="3">
    <source>
        <dbReference type="Pfam" id="PF00144"/>
    </source>
</evidence>
<dbReference type="PANTHER" id="PTHR22935:SF95">
    <property type="entry name" value="BETA-LACTAMASE-LIKE 1-RELATED"/>
    <property type="match status" value="1"/>
</dbReference>
<comment type="similarity">
    <text evidence="1">Belongs to the beta-lactamase family.</text>
</comment>
<feature type="domain" description="Beta-lactamase-related" evidence="3">
    <location>
        <begin position="692"/>
        <end position="1049"/>
    </location>
</feature>
<dbReference type="Pfam" id="PF00144">
    <property type="entry name" value="Beta-lactamase"/>
    <property type="match status" value="2"/>
</dbReference>
<dbReference type="AlphaFoldDB" id="A0A409WRU4"/>
<gene>
    <name evidence="4" type="ORF">CVT26_010328</name>
</gene>
<evidence type="ECO:0000256" key="2">
    <source>
        <dbReference type="SAM" id="Phobius"/>
    </source>
</evidence>
<dbReference type="InterPro" id="IPR001466">
    <property type="entry name" value="Beta-lactam-related"/>
</dbReference>
<dbReference type="InParanoid" id="A0A409WRU4"/>
<feature type="domain" description="Beta-lactamase-related" evidence="3">
    <location>
        <begin position="127"/>
        <end position="495"/>
    </location>
</feature>
<keyword evidence="2" id="KW-0472">Membrane</keyword>
<dbReference type="OrthoDB" id="428260at2759"/>
<feature type="transmembrane region" description="Helical" evidence="2">
    <location>
        <begin position="625"/>
        <end position="646"/>
    </location>
</feature>
<dbReference type="InterPro" id="IPR012338">
    <property type="entry name" value="Beta-lactam/transpept-like"/>
</dbReference>
<evidence type="ECO:0000313" key="5">
    <source>
        <dbReference type="Proteomes" id="UP000284706"/>
    </source>
</evidence>
<dbReference type="Gene3D" id="3.40.710.10">
    <property type="entry name" value="DD-peptidase/beta-lactamase superfamily"/>
    <property type="match status" value="2"/>
</dbReference>
<evidence type="ECO:0000313" key="4">
    <source>
        <dbReference type="EMBL" id="PPQ81201.1"/>
    </source>
</evidence>
<name>A0A409WRU4_9AGAR</name>
<dbReference type="EMBL" id="NHYE01004890">
    <property type="protein sequence ID" value="PPQ81201.1"/>
    <property type="molecule type" value="Genomic_DNA"/>
</dbReference>
<keyword evidence="2" id="KW-0812">Transmembrane</keyword>
<dbReference type="Proteomes" id="UP000284706">
    <property type="component" value="Unassembled WGS sequence"/>
</dbReference>
<dbReference type="InterPro" id="IPR051478">
    <property type="entry name" value="Beta-lactamase-like_AB/R"/>
</dbReference>
<dbReference type="STRING" id="231916.A0A409WRU4"/>
<dbReference type="SUPFAM" id="SSF56601">
    <property type="entry name" value="beta-lactamase/transpeptidase-like"/>
    <property type="match status" value="2"/>
</dbReference>
<accession>A0A409WRU4</accession>
<protein>
    <recommendedName>
        <fullName evidence="3">Beta-lactamase-related domain-containing protein</fullName>
    </recommendedName>
</protein>
<keyword evidence="2" id="KW-1133">Transmembrane helix</keyword>